<dbReference type="Proteomes" id="UP000078302">
    <property type="component" value="Unassembled WGS sequence"/>
</dbReference>
<keyword evidence="2" id="KW-1185">Reference proteome</keyword>
<organism evidence="1 2">
    <name type="scientific">Acidithiobacillus ferrooxidans</name>
    <name type="common">Thiobacillus ferrooxidans</name>
    <dbReference type="NCBI Taxonomy" id="920"/>
    <lineage>
        <taxon>Bacteria</taxon>
        <taxon>Pseudomonadati</taxon>
        <taxon>Pseudomonadota</taxon>
        <taxon>Acidithiobacillia</taxon>
        <taxon>Acidithiobacillales</taxon>
        <taxon>Acidithiobacillaceae</taxon>
        <taxon>Acidithiobacillus</taxon>
    </lineage>
</organism>
<gene>
    <name evidence="1" type="ORF">A4H96_15075</name>
</gene>
<evidence type="ECO:0000313" key="2">
    <source>
        <dbReference type="Proteomes" id="UP000078302"/>
    </source>
</evidence>
<dbReference type="AlphaFoldDB" id="A0A179B761"/>
<comment type="caution">
    <text evidence="1">The sequence shown here is derived from an EMBL/GenBank/DDBJ whole genome shotgun (WGS) entry which is preliminary data.</text>
</comment>
<dbReference type="EMBL" id="LVXZ01000288">
    <property type="protein sequence ID" value="OAP87260.1"/>
    <property type="molecule type" value="Genomic_DNA"/>
</dbReference>
<protein>
    <submittedName>
        <fullName evidence="1">Uncharacterized protein</fullName>
    </submittedName>
</protein>
<evidence type="ECO:0000313" key="1">
    <source>
        <dbReference type="EMBL" id="OAP87260.1"/>
    </source>
</evidence>
<name>A0A179B761_ACIFR</name>
<dbReference type="RefSeq" id="WP_064220323.1">
    <property type="nucleotide sequence ID" value="NZ_LVXZ01000288.1"/>
</dbReference>
<proteinExistence type="predicted"/>
<reference evidence="1 2" key="1">
    <citation type="submission" date="2016-04" db="EMBL/GenBank/DDBJ databases">
        <title>Acidithiobacillus ferrooxidans genome sequencing and assembly.</title>
        <authorList>
            <person name="Zhou Z."/>
        </authorList>
    </citation>
    <scope>NUCLEOTIDE SEQUENCE [LARGE SCALE GENOMIC DNA]</scope>
    <source>
        <strain evidence="1 2">BY0502</strain>
    </source>
</reference>
<accession>A0A179B761</accession>
<sequence>MEIAELQEIGRMVHQYGMGATRTTIQLHHARVLLLDASLHTVFDQAFSVQEVERYLGRLLDEIGIQRRVFLALFQAEKGSDRLQHRRVLVWQPDSGSYQTFTDATAAAGRLLRDLGFTRYEPLLPADLTEKRLFARFSRKLASISTALGLRRSGVAISSTLGSEHRYTVESQTGQSVRINGWEPSVVLLDLFQERLQLLSPQELTGTYAPESISMGILHNRHDETYKRLRTGEILLLRAVESLLDKHMECTADHNRYLAWLLHGGYTLEALDVLHRHYPVSVPPQPTDWLFHIVLYAALYRGAYQGFEDALLRLLVHKAKADGTPPAKAVVDREYSAETPENNQNLRTDARFRHYLGHFPVPVHVHVYRDDRQRLQWRMIPNITASGKNPMAPEVARQECQPLLPVHATALRLSLNARDLVGGERVQTFRQQLDNDLATMGLTVIPEKRKCE</sequence>